<sequence length="380" mass="43282">MQSAWYRSAFPRLDLKGVRQRTLEIETRQGGYRLASGMGGSILGRGADLIIIDDPQKAIQGISEAGRRQAKEFYNNGLVTRLNDKRYGAIILIMQRLHEDDLVGHVLQHDDWEHVVLPAIAPEEVAYQLSDNPAHVFHREKGTPLHGEREPLVVLQSIQEAQGSLVFSAQYQQQPTPADGNVVRRSWLRFYDAPPSVFDQTIVSWDTASTLGAGSDWSVGTVWGAKGDDYYLLHVARDKLEFPSLKRLIVQTDRQWQANVTLIEDSELGRALAQELRRGRELRPILKKPRVDKQTRFAAQASRFEAAQVHFPSEAPWLALLMDEILSFPNCRHDDQVDSVSQALDYLYQMGRPIRDKLKRPALVRPRRMERPSGYTREKL</sequence>
<organism evidence="3 4">
    <name type="scientific">Phreatobacter oligotrophus</name>
    <dbReference type="NCBI Taxonomy" id="1122261"/>
    <lineage>
        <taxon>Bacteria</taxon>
        <taxon>Pseudomonadati</taxon>
        <taxon>Pseudomonadota</taxon>
        <taxon>Alphaproteobacteria</taxon>
        <taxon>Hyphomicrobiales</taxon>
        <taxon>Phreatobacteraceae</taxon>
        <taxon>Phreatobacter</taxon>
    </lineage>
</organism>
<proteinExistence type="predicted"/>
<reference evidence="3 4" key="1">
    <citation type="submission" date="2018-04" db="EMBL/GenBank/DDBJ databases">
        <title>Genomic Encyclopedia of Archaeal and Bacterial Type Strains, Phase II (KMG-II): from individual species to whole genera.</title>
        <authorList>
            <person name="Goeker M."/>
        </authorList>
    </citation>
    <scope>NUCLEOTIDE SEQUENCE [LARGE SCALE GENOMIC DNA]</scope>
    <source>
        <strain evidence="3 4">DSM 25521</strain>
    </source>
</reference>
<dbReference type="InterPro" id="IPR006517">
    <property type="entry name" value="Phage_terminase_lsu-like_C"/>
</dbReference>
<name>A0A2T4YZ29_9HYPH</name>
<evidence type="ECO:0000313" key="3">
    <source>
        <dbReference type="EMBL" id="PTM52205.1"/>
    </source>
</evidence>
<evidence type="ECO:0000259" key="2">
    <source>
        <dbReference type="Pfam" id="PF17289"/>
    </source>
</evidence>
<dbReference type="InterPro" id="IPR035421">
    <property type="entry name" value="Terminase_6C"/>
</dbReference>
<feature type="domain" description="Terminase large subunit gp17-like C-terminal" evidence="2">
    <location>
        <begin position="204"/>
        <end position="345"/>
    </location>
</feature>
<keyword evidence="1" id="KW-1188">Viral release from host cell</keyword>
<dbReference type="NCBIfam" id="TIGR01630">
    <property type="entry name" value="psiM2_ORF9"/>
    <property type="match status" value="1"/>
</dbReference>
<evidence type="ECO:0000256" key="1">
    <source>
        <dbReference type="ARBA" id="ARBA00022612"/>
    </source>
</evidence>
<gene>
    <name evidence="3" type="ORF">C8P69_1084</name>
</gene>
<dbReference type="EMBL" id="PZZL01000008">
    <property type="protein sequence ID" value="PTM52205.1"/>
    <property type="molecule type" value="Genomic_DNA"/>
</dbReference>
<accession>A0A2T4YZ29</accession>
<protein>
    <submittedName>
        <fullName evidence="3">Putative phage terminase large subunit-like protein</fullName>
    </submittedName>
</protein>
<dbReference type="Pfam" id="PF17289">
    <property type="entry name" value="Terminase_6C"/>
    <property type="match status" value="1"/>
</dbReference>
<dbReference type="Gene3D" id="3.30.420.240">
    <property type="match status" value="1"/>
</dbReference>
<comment type="caution">
    <text evidence="3">The sequence shown here is derived from an EMBL/GenBank/DDBJ whole genome shotgun (WGS) entry which is preliminary data.</text>
</comment>
<evidence type="ECO:0000313" key="4">
    <source>
        <dbReference type="Proteomes" id="UP000241808"/>
    </source>
</evidence>
<dbReference type="Proteomes" id="UP000241808">
    <property type="component" value="Unassembled WGS sequence"/>
</dbReference>
<keyword evidence="4" id="KW-1185">Reference proteome</keyword>
<dbReference type="AlphaFoldDB" id="A0A2T4YZ29"/>